<keyword evidence="6" id="KW-0812">Transmembrane</keyword>
<dbReference type="InterPro" id="IPR004358">
    <property type="entry name" value="Sig_transdc_His_kin-like_C"/>
</dbReference>
<evidence type="ECO:0000259" key="8">
    <source>
        <dbReference type="PROSITE" id="PS50110"/>
    </source>
</evidence>
<dbReference type="Pfam" id="PF00512">
    <property type="entry name" value="HisKA"/>
    <property type="match status" value="1"/>
</dbReference>
<evidence type="ECO:0000256" key="5">
    <source>
        <dbReference type="PROSITE-ProRule" id="PRU00169"/>
    </source>
</evidence>
<feature type="domain" description="Histidine kinase" evidence="7">
    <location>
        <begin position="378"/>
        <end position="598"/>
    </location>
</feature>
<dbReference type="SUPFAM" id="SSF52172">
    <property type="entry name" value="CheY-like"/>
    <property type="match status" value="1"/>
</dbReference>
<dbReference type="Pfam" id="PF02518">
    <property type="entry name" value="HATPase_c"/>
    <property type="match status" value="1"/>
</dbReference>
<dbReference type="CDD" id="cd17546">
    <property type="entry name" value="REC_hyHK_CKI1_RcsC-like"/>
    <property type="match status" value="1"/>
</dbReference>
<keyword evidence="6" id="KW-0472">Membrane</keyword>
<protein>
    <recommendedName>
        <fullName evidence="2">histidine kinase</fullName>
        <ecNumber evidence="2">2.7.13.3</ecNumber>
    </recommendedName>
</protein>
<name>A0ABT3P3F5_9ALTE</name>
<keyword evidence="9" id="KW-0067">ATP-binding</keyword>
<dbReference type="SMART" id="SM00387">
    <property type="entry name" value="HATPase_c"/>
    <property type="match status" value="1"/>
</dbReference>
<dbReference type="RefSeq" id="WP_265616003.1">
    <property type="nucleotide sequence ID" value="NZ_JAPFRD010000002.1"/>
</dbReference>
<dbReference type="InterPro" id="IPR003661">
    <property type="entry name" value="HisK_dim/P_dom"/>
</dbReference>
<dbReference type="CDD" id="cd16922">
    <property type="entry name" value="HATPase_EvgS-ArcB-TorS-like"/>
    <property type="match status" value="1"/>
</dbReference>
<dbReference type="SUPFAM" id="SSF55874">
    <property type="entry name" value="ATPase domain of HSP90 chaperone/DNA topoisomerase II/histidine kinase"/>
    <property type="match status" value="1"/>
</dbReference>
<dbReference type="PRINTS" id="PR00344">
    <property type="entry name" value="BCTRLSENSOR"/>
</dbReference>
<dbReference type="InterPro" id="IPR003594">
    <property type="entry name" value="HATPase_dom"/>
</dbReference>
<dbReference type="Gene3D" id="1.10.287.130">
    <property type="match status" value="1"/>
</dbReference>
<dbReference type="EC" id="2.7.13.3" evidence="2"/>
<feature type="transmembrane region" description="Helical" evidence="6">
    <location>
        <begin position="329"/>
        <end position="349"/>
    </location>
</feature>
<dbReference type="SMART" id="SM00448">
    <property type="entry name" value="REC"/>
    <property type="match status" value="1"/>
</dbReference>
<evidence type="ECO:0000256" key="2">
    <source>
        <dbReference type="ARBA" id="ARBA00012438"/>
    </source>
</evidence>
<dbReference type="InterPro" id="IPR036890">
    <property type="entry name" value="HATPase_C_sf"/>
</dbReference>
<evidence type="ECO:0000256" key="1">
    <source>
        <dbReference type="ARBA" id="ARBA00000085"/>
    </source>
</evidence>
<sequence>MRQFTTLILIAITLTYLPCGVKGEEHDQYNLILVNSFNESDFEARLMYRFMHELSDDENVLILTVPPFYADAVSRVSAQEKKTIVDSFKFQLTNVFPEQNISIGRIIALGRHASMFLETNPELLPGAKRFFLHIDWQPESGVLIPSDYDPEVSVRQIIDVFPQSKAIALVYGSKEEKLDEKVVNGFVEAVPADVDLIVLNPRRRERESLERLQSLPPGSPIIYINYKYFERNWEQAHRWITTQTDYPVFTIFAHNVERYLGGAVVVPEKLADAAVRLARGELLPRSANPVLSMQFNAQQLSRWNLSENDLPPQSEVVNRTDSVISLQTVLVIGSVFSAIIIMMIATMLYKSKIHSRNLKLVADKADAANKAKSEFLSNMSHEIRTPMNGILGVLQLMERKELAPASKDLVKKATYSAKSLLTIINDILDYSKIEANKLDLEQAPFAMMDVLESVVSDMSIEAHEKGIRLQSLVNANFDDGWIGDVVRVRQILLNLVSNAVKFTQHGKVIIELKHINESSNEGICFNVIDSGIGMSVEAQNRIFERFAQADTSTTRKFGGTGLGMSISISLIQLMHGNIALESIEGKGTTVSVTLPLNKAVVNRETKNDSLPEAPRMDNFRILVAEDNEINKTIIETMLQPTQAQVELVSNGKLAVEAFEEKPFDIVLMDIQMPEMDGIQAFKLINNINSGVPVIALTANVMPDEISYYLGLGFHSHIGKPIDMAKLYDTLKQLKDNLK</sequence>
<accession>A0ABT3P3F5</accession>
<keyword evidence="3 5" id="KW-0597">Phosphoprotein</keyword>
<dbReference type="SUPFAM" id="SSF47384">
    <property type="entry name" value="Homodimeric domain of signal transducing histidine kinase"/>
    <property type="match status" value="1"/>
</dbReference>
<dbReference type="Pfam" id="PF00072">
    <property type="entry name" value="Response_reg"/>
    <property type="match status" value="1"/>
</dbReference>
<evidence type="ECO:0000256" key="4">
    <source>
        <dbReference type="ARBA" id="ARBA00023012"/>
    </source>
</evidence>
<keyword evidence="10" id="KW-1185">Reference proteome</keyword>
<evidence type="ECO:0000313" key="9">
    <source>
        <dbReference type="EMBL" id="MCW8107307.1"/>
    </source>
</evidence>
<evidence type="ECO:0000256" key="3">
    <source>
        <dbReference type="ARBA" id="ARBA00022553"/>
    </source>
</evidence>
<dbReference type="InterPro" id="IPR005467">
    <property type="entry name" value="His_kinase_dom"/>
</dbReference>
<keyword evidence="9" id="KW-0547">Nucleotide-binding</keyword>
<dbReference type="InterPro" id="IPR011006">
    <property type="entry name" value="CheY-like_superfamily"/>
</dbReference>
<dbReference type="SMART" id="SM00388">
    <property type="entry name" value="HisKA"/>
    <property type="match status" value="1"/>
</dbReference>
<dbReference type="PANTHER" id="PTHR45339:SF1">
    <property type="entry name" value="HYBRID SIGNAL TRANSDUCTION HISTIDINE KINASE J"/>
    <property type="match status" value="1"/>
</dbReference>
<feature type="modified residue" description="4-aspartylphosphate" evidence="5">
    <location>
        <position position="669"/>
    </location>
</feature>
<evidence type="ECO:0000256" key="6">
    <source>
        <dbReference type="SAM" id="Phobius"/>
    </source>
</evidence>
<reference evidence="9" key="1">
    <citation type="submission" date="2022-11" db="EMBL/GenBank/DDBJ databases">
        <title>Alteromonas sp. nov., isolated from sea water of the Qingdao.</title>
        <authorList>
            <person name="Wang Q."/>
        </authorList>
    </citation>
    <scope>NUCLEOTIDE SEQUENCE</scope>
    <source>
        <strain evidence="9">ASW11-7</strain>
    </source>
</reference>
<dbReference type="Gene3D" id="3.30.565.10">
    <property type="entry name" value="Histidine kinase-like ATPase, C-terminal domain"/>
    <property type="match status" value="1"/>
</dbReference>
<comment type="catalytic activity">
    <reaction evidence="1">
        <text>ATP + protein L-histidine = ADP + protein N-phospho-L-histidine.</text>
        <dbReference type="EC" id="2.7.13.3"/>
    </reaction>
</comment>
<dbReference type="PANTHER" id="PTHR45339">
    <property type="entry name" value="HYBRID SIGNAL TRANSDUCTION HISTIDINE KINASE J"/>
    <property type="match status" value="1"/>
</dbReference>
<dbReference type="InterPro" id="IPR036097">
    <property type="entry name" value="HisK_dim/P_sf"/>
</dbReference>
<feature type="domain" description="Response regulatory" evidence="8">
    <location>
        <begin position="620"/>
        <end position="734"/>
    </location>
</feature>
<dbReference type="PROSITE" id="PS50110">
    <property type="entry name" value="RESPONSE_REGULATORY"/>
    <property type="match status" value="1"/>
</dbReference>
<gene>
    <name evidence="9" type="ORF">OPS25_02155</name>
</gene>
<keyword evidence="4" id="KW-0902">Two-component regulatory system</keyword>
<dbReference type="Gene3D" id="3.40.50.2300">
    <property type="match status" value="1"/>
</dbReference>
<proteinExistence type="predicted"/>
<dbReference type="InterPro" id="IPR001789">
    <property type="entry name" value="Sig_transdc_resp-reg_receiver"/>
</dbReference>
<dbReference type="EMBL" id="JAPFRD010000002">
    <property type="protein sequence ID" value="MCW8107307.1"/>
    <property type="molecule type" value="Genomic_DNA"/>
</dbReference>
<dbReference type="PROSITE" id="PS50109">
    <property type="entry name" value="HIS_KIN"/>
    <property type="match status" value="1"/>
</dbReference>
<keyword evidence="6" id="KW-1133">Transmembrane helix</keyword>
<dbReference type="GO" id="GO:0005524">
    <property type="term" value="F:ATP binding"/>
    <property type="evidence" value="ECO:0007669"/>
    <property type="project" value="UniProtKB-KW"/>
</dbReference>
<evidence type="ECO:0000313" key="10">
    <source>
        <dbReference type="Proteomes" id="UP001142810"/>
    </source>
</evidence>
<dbReference type="Proteomes" id="UP001142810">
    <property type="component" value="Unassembled WGS sequence"/>
</dbReference>
<dbReference type="CDD" id="cd00082">
    <property type="entry name" value="HisKA"/>
    <property type="match status" value="1"/>
</dbReference>
<organism evidence="9 10">
    <name type="scientific">Alteromonas aquimaris</name>
    <dbReference type="NCBI Taxonomy" id="2998417"/>
    <lineage>
        <taxon>Bacteria</taxon>
        <taxon>Pseudomonadati</taxon>
        <taxon>Pseudomonadota</taxon>
        <taxon>Gammaproteobacteria</taxon>
        <taxon>Alteromonadales</taxon>
        <taxon>Alteromonadaceae</taxon>
        <taxon>Alteromonas/Salinimonas group</taxon>
        <taxon>Alteromonas</taxon>
    </lineage>
</organism>
<evidence type="ECO:0000259" key="7">
    <source>
        <dbReference type="PROSITE" id="PS50109"/>
    </source>
</evidence>
<comment type="caution">
    <text evidence="9">The sequence shown here is derived from an EMBL/GenBank/DDBJ whole genome shotgun (WGS) entry which is preliminary data.</text>
</comment>